<evidence type="ECO:0000256" key="2">
    <source>
        <dbReference type="SAM" id="MobiDB-lite"/>
    </source>
</evidence>
<feature type="compositionally biased region" description="Basic and acidic residues" evidence="2">
    <location>
        <begin position="51"/>
        <end position="69"/>
    </location>
</feature>
<dbReference type="PANTHER" id="PTHR38420:SF1">
    <property type="entry name" value="PUTATIVE (AFU_ORTHOLOGUE AFUA_5G14690)-RELATED"/>
    <property type="match status" value="1"/>
</dbReference>
<dbReference type="InterPro" id="IPR009163">
    <property type="entry name" value="Ap4A_phos1/2"/>
</dbReference>
<dbReference type="GO" id="GO:0009117">
    <property type="term" value="P:nucleotide metabolic process"/>
    <property type="evidence" value="ECO:0007669"/>
    <property type="project" value="InterPro"/>
</dbReference>
<dbReference type="OrthoDB" id="10267950at2759"/>
<sequence length="328" mass="36854">MTDFSTLVQQKYDAALASKDLLFFEAETVKKDTRGINFEITCVPSLGQKPKAKDNDDSKEGEKKEEKVDPFLSPNPNLLVEEKDQHLILLNKFCVVPNHILVVTKEFRKQTEPLFPTDLYETWVALTTAYGKTPAVAFYNCGPNSGASQAHKHIQIMPLRHDGPQPPLLSAFEEIKDRKAGQIYTIDKIPFIHVITPLDRPFIDSSTSKDELEDYLGQMFFGLLDGMFHQMRQHTQPTKTSYNFVMTDQFMLLVPRSKESAILEHDGKAFEISVNSLGFAGLLLCKSDDEKKALEAHPDLLEFLVQLGMPWSNIVQPAEPAGEGGLAQ</sequence>
<protein>
    <submittedName>
        <fullName evidence="5">Uncharacterized protein</fullName>
    </submittedName>
</protein>
<evidence type="ECO:0000256" key="1">
    <source>
        <dbReference type="PIRSR" id="PIRSR000846-1"/>
    </source>
</evidence>
<reference evidence="6" key="1">
    <citation type="submission" date="2015-06" db="EMBL/GenBank/DDBJ databases">
        <title>Expansion of signal transduction pathways in fungi by whole-genome duplication.</title>
        <authorList>
            <consortium name="DOE Joint Genome Institute"/>
            <person name="Corrochano L.M."/>
            <person name="Kuo A."/>
            <person name="Marcet-Houben M."/>
            <person name="Polaino S."/>
            <person name="Salamov A."/>
            <person name="Villalobos J.M."/>
            <person name="Alvarez M.I."/>
            <person name="Avalos J."/>
            <person name="Benito E.P."/>
            <person name="Benoit I."/>
            <person name="Burger G."/>
            <person name="Camino L.P."/>
            <person name="Canovas D."/>
            <person name="Cerda-Olmedo E."/>
            <person name="Cheng J.-F."/>
            <person name="Dominguez A."/>
            <person name="Elias M."/>
            <person name="Eslava A.P."/>
            <person name="Glaser F."/>
            <person name="Grimwood J."/>
            <person name="Gutierrez G."/>
            <person name="Heitman J."/>
            <person name="Henrissat B."/>
            <person name="Iturriaga E.A."/>
            <person name="Lang B.F."/>
            <person name="Lavin J.L."/>
            <person name="Lee S."/>
            <person name="Li W."/>
            <person name="Lindquist E."/>
            <person name="Lopez-Garcia S."/>
            <person name="Luque E.M."/>
            <person name="Marcos A.T."/>
            <person name="Martin J."/>
            <person name="McCluskey K."/>
            <person name="Medina H.R."/>
            <person name="Miralles-Duran A."/>
            <person name="Miyazaki A."/>
            <person name="Munoz-Torres E."/>
            <person name="Oguiza J.A."/>
            <person name="Ohm R."/>
            <person name="Olmedo M."/>
            <person name="Orejas M."/>
            <person name="Ortiz-Castellanos L."/>
            <person name="Pisabarro A.G."/>
            <person name="Rodriguez-Romero J."/>
            <person name="Ruiz-Herrera J."/>
            <person name="Ruiz-Vazquez R."/>
            <person name="Sanz C."/>
            <person name="Schackwitz W."/>
            <person name="Schmutz J."/>
            <person name="Shahriari M."/>
            <person name="Shelest E."/>
            <person name="Silva-Franco F."/>
            <person name="Soanes D."/>
            <person name="Syed K."/>
            <person name="Tagua V.G."/>
            <person name="Talbot N.J."/>
            <person name="Thon M."/>
            <person name="De vries R.P."/>
            <person name="Wiebenga A."/>
            <person name="Yadav J.S."/>
            <person name="Braun E.L."/>
            <person name="Baker S."/>
            <person name="Garre V."/>
            <person name="Horwitz B."/>
            <person name="Torres-Martinez S."/>
            <person name="Idnurm A."/>
            <person name="Herrera-Estrella A."/>
            <person name="Gabaldon T."/>
            <person name="Grigoriev I.V."/>
        </authorList>
    </citation>
    <scope>NUCLEOTIDE SEQUENCE [LARGE SCALE GENOMIC DNA]</scope>
    <source>
        <strain evidence="6">NRRL 1555(-)</strain>
    </source>
</reference>
<evidence type="ECO:0000259" key="4">
    <source>
        <dbReference type="Pfam" id="PF19327"/>
    </source>
</evidence>
<dbReference type="GO" id="GO:0003877">
    <property type="term" value="F:ATP:ADP adenylyltransferase activity"/>
    <property type="evidence" value="ECO:0007669"/>
    <property type="project" value="InterPro"/>
</dbReference>
<feature type="active site" description="Nucleophile" evidence="1">
    <location>
        <position position="153"/>
    </location>
</feature>
<proteinExistence type="predicted"/>
<dbReference type="GeneID" id="29003068"/>
<dbReference type="STRING" id="763407.A0A167PP22"/>
<dbReference type="GO" id="GO:0005524">
    <property type="term" value="F:ATP binding"/>
    <property type="evidence" value="ECO:0007669"/>
    <property type="project" value="InterPro"/>
</dbReference>
<dbReference type="InterPro" id="IPR045759">
    <property type="entry name" value="Ap4A_phos1/2_N"/>
</dbReference>
<dbReference type="InParanoid" id="A0A167PP22"/>
<dbReference type="PANTHER" id="PTHR38420">
    <property type="entry name" value="AP-4-A PHOSPHORYLASE II"/>
    <property type="match status" value="1"/>
</dbReference>
<evidence type="ECO:0000313" key="6">
    <source>
        <dbReference type="Proteomes" id="UP000077315"/>
    </source>
</evidence>
<feature type="region of interest" description="Disordered" evidence="2">
    <location>
        <begin position="48"/>
        <end position="71"/>
    </location>
</feature>
<accession>A0A167PP22</accession>
<dbReference type="SUPFAM" id="SSF54197">
    <property type="entry name" value="HIT-like"/>
    <property type="match status" value="1"/>
</dbReference>
<gene>
    <name evidence="5" type="ORF">PHYBLDRAFT_69776</name>
</gene>
<dbReference type="Gene3D" id="3.30.428.70">
    <property type="match status" value="1"/>
</dbReference>
<dbReference type="EMBL" id="KV440973">
    <property type="protein sequence ID" value="OAD78286.1"/>
    <property type="molecule type" value="Genomic_DNA"/>
</dbReference>
<dbReference type="Pfam" id="PF19327">
    <property type="entry name" value="Ap4A_phos_N"/>
    <property type="match status" value="1"/>
</dbReference>
<dbReference type="RefSeq" id="XP_018296326.1">
    <property type="nucleotide sequence ID" value="XM_018442162.1"/>
</dbReference>
<dbReference type="InterPro" id="IPR036265">
    <property type="entry name" value="HIT-like_sf"/>
</dbReference>
<feature type="domain" description="Ap4A phosphorylase 1/2 N-terminal" evidence="4">
    <location>
        <begin position="6"/>
        <end position="168"/>
    </location>
</feature>
<dbReference type="InterPro" id="IPR043171">
    <property type="entry name" value="Ap4A_phos1/2-like"/>
</dbReference>
<dbReference type="AlphaFoldDB" id="A0A167PP22"/>
<evidence type="ECO:0000313" key="5">
    <source>
        <dbReference type="EMBL" id="OAD78286.1"/>
    </source>
</evidence>
<dbReference type="Pfam" id="PF09830">
    <property type="entry name" value="ATP_transf"/>
    <property type="match status" value="1"/>
</dbReference>
<dbReference type="Proteomes" id="UP000077315">
    <property type="component" value="Unassembled WGS sequence"/>
</dbReference>
<dbReference type="InterPro" id="IPR019200">
    <property type="entry name" value="ATP_adenylylTrfase_C"/>
</dbReference>
<evidence type="ECO:0000259" key="3">
    <source>
        <dbReference type="Pfam" id="PF09830"/>
    </source>
</evidence>
<organism evidence="5 6">
    <name type="scientific">Phycomyces blakesleeanus (strain ATCC 8743b / DSM 1359 / FGSC 10004 / NBRC 33097 / NRRL 1555)</name>
    <dbReference type="NCBI Taxonomy" id="763407"/>
    <lineage>
        <taxon>Eukaryota</taxon>
        <taxon>Fungi</taxon>
        <taxon>Fungi incertae sedis</taxon>
        <taxon>Mucoromycota</taxon>
        <taxon>Mucoromycotina</taxon>
        <taxon>Mucoromycetes</taxon>
        <taxon>Mucorales</taxon>
        <taxon>Phycomycetaceae</taxon>
        <taxon>Phycomyces</taxon>
    </lineage>
</organism>
<name>A0A167PP22_PHYB8</name>
<keyword evidence="6" id="KW-1185">Reference proteome</keyword>
<dbReference type="VEuPathDB" id="FungiDB:PHYBLDRAFT_69776"/>
<dbReference type="PIRSF" id="PIRSF000846">
    <property type="entry name" value="ATP_adenylyltr"/>
    <property type="match status" value="1"/>
</dbReference>
<feature type="domain" description="ATP adenylyltransferase C-terminal" evidence="3">
    <location>
        <begin position="188"/>
        <end position="310"/>
    </location>
</feature>